<dbReference type="SUPFAM" id="SSF111283">
    <property type="entry name" value="Putative modulator of DNA gyrase, PmbA/TldD"/>
    <property type="match status" value="1"/>
</dbReference>
<dbReference type="Gene3D" id="3.30.2290.10">
    <property type="entry name" value="PmbA/TldD superfamily"/>
    <property type="match status" value="1"/>
</dbReference>
<organism evidence="2 3">
    <name type="scientific">Kineosporia mesophila</name>
    <dbReference type="NCBI Taxonomy" id="566012"/>
    <lineage>
        <taxon>Bacteria</taxon>
        <taxon>Bacillati</taxon>
        <taxon>Actinomycetota</taxon>
        <taxon>Actinomycetes</taxon>
        <taxon>Kineosporiales</taxon>
        <taxon>Kineosporiaceae</taxon>
        <taxon>Kineosporia</taxon>
    </lineage>
</organism>
<dbReference type="InterPro" id="IPR045569">
    <property type="entry name" value="Metalloprtase-TldD/E_C"/>
</dbReference>
<gene>
    <name evidence="2" type="ORF">GCM10022223_29540</name>
</gene>
<reference evidence="3" key="1">
    <citation type="journal article" date="2019" name="Int. J. Syst. Evol. Microbiol.">
        <title>The Global Catalogue of Microorganisms (GCM) 10K type strain sequencing project: providing services to taxonomists for standard genome sequencing and annotation.</title>
        <authorList>
            <consortium name="The Broad Institute Genomics Platform"/>
            <consortium name="The Broad Institute Genome Sequencing Center for Infectious Disease"/>
            <person name="Wu L."/>
            <person name="Ma J."/>
        </authorList>
    </citation>
    <scope>NUCLEOTIDE SEQUENCE [LARGE SCALE GENOMIC DNA]</scope>
    <source>
        <strain evidence="3">JCM 16902</strain>
    </source>
</reference>
<evidence type="ECO:0000313" key="3">
    <source>
        <dbReference type="Proteomes" id="UP001501074"/>
    </source>
</evidence>
<dbReference type="InterPro" id="IPR035068">
    <property type="entry name" value="TldD/PmbA_N"/>
</dbReference>
<dbReference type="InterPro" id="IPR036059">
    <property type="entry name" value="TldD/PmbA_sf"/>
</dbReference>
<protein>
    <submittedName>
        <fullName evidence="2">Metallopeptidase TldD-related protein</fullName>
    </submittedName>
</protein>
<accession>A0ABP6ZJC4</accession>
<feature type="domain" description="Metalloprotease TldD/E C-terminal" evidence="1">
    <location>
        <begin position="225"/>
        <end position="458"/>
    </location>
</feature>
<sequence>MSTSSEFVEIALGEITRAGADLGAAVLVSQASTANLRWALSGLTTNGLTSARTVTVIVGAPVAGGTGAGVLSRQGLDADGVRALVADTVALARDAEPAEDAAPFVTGAELPGFADPGAETGASTLAGVAEALGEVFGRSRAQERESFGFALHEVVTTWLGTTGGLRYRHEQPRGTIELTGKAGARSRSAYMAGATRDFSDVDVLAMDDEIATRLRWQERPITLKPGRYTTVLPPTSVADLMIYFLWSADARTAHEGRSVFSRTGGGTRVGEKITSSPVSLLSDPFHAGLGCADRVLTTSSSPMASVFDNGLASPSATWLDSGTISNLPTTRHTAGLTGLPLAPAADNLVLTGADGTGSTMDLLAGVDHGLLLSSMWYIREVDPQTLLLTGLTRDGVYVVENGEVVGATSNFRYNESPVDLLSRIDAYGATEVCLSREWGEWFTRTAMPALRIQDFNMSTVAEGA</sequence>
<dbReference type="Proteomes" id="UP001501074">
    <property type="component" value="Unassembled WGS sequence"/>
</dbReference>
<name>A0ABP6ZJC4_9ACTN</name>
<dbReference type="PANTHER" id="PTHR43666:SF1">
    <property type="entry name" value="CONSERVED PROTEIN"/>
    <property type="match status" value="1"/>
</dbReference>
<evidence type="ECO:0000313" key="2">
    <source>
        <dbReference type="EMBL" id="GAA3611514.1"/>
    </source>
</evidence>
<dbReference type="RefSeq" id="WP_231482183.1">
    <property type="nucleotide sequence ID" value="NZ_BAAAZO010000004.1"/>
</dbReference>
<dbReference type="PANTHER" id="PTHR43666">
    <property type="entry name" value="TLDD PROTEIN"/>
    <property type="match status" value="1"/>
</dbReference>
<evidence type="ECO:0000259" key="1">
    <source>
        <dbReference type="Pfam" id="PF19289"/>
    </source>
</evidence>
<dbReference type="Pfam" id="PF19289">
    <property type="entry name" value="PmbA_TldD_3rd"/>
    <property type="match status" value="1"/>
</dbReference>
<proteinExistence type="predicted"/>
<dbReference type="EMBL" id="BAAAZO010000004">
    <property type="protein sequence ID" value="GAA3611514.1"/>
    <property type="molecule type" value="Genomic_DNA"/>
</dbReference>
<comment type="caution">
    <text evidence="2">The sequence shown here is derived from an EMBL/GenBank/DDBJ whole genome shotgun (WGS) entry which is preliminary data.</text>
</comment>
<keyword evidence="3" id="KW-1185">Reference proteome</keyword>